<proteinExistence type="predicted"/>
<organism evidence="3 4">
    <name type="scientific">Pedobacter paludis</name>
    <dbReference type="NCBI Taxonomy" id="2203212"/>
    <lineage>
        <taxon>Bacteria</taxon>
        <taxon>Pseudomonadati</taxon>
        <taxon>Bacteroidota</taxon>
        <taxon>Sphingobacteriia</taxon>
        <taxon>Sphingobacteriales</taxon>
        <taxon>Sphingobacteriaceae</taxon>
        <taxon>Pedobacter</taxon>
    </lineage>
</organism>
<sequence length="260" mass="29654">MFPGISNTPLNIKIYLAFISGLRGSITIGGLAASIKLMKYFYHKQQQTLMLEQEKTKAELQSLKAQLHPHFLFNTLNNIYSHTQEKAPEAANMVIGLSTLLRYILYSCNAPLVPLQQETNMMLEYIELEKKRYDNQLEISIQVPDHYENLMIAPLLILPFVENCFKHGTSGMLDKPWISIDLRMSEGTLKLKCINGKARNIKTQIGGIGIENVRKRLVLLYPKRHQLSIIEEDEIYIVNLQIDLNTKAATTNEIHEVASI</sequence>
<feature type="transmembrane region" description="Helical" evidence="1">
    <location>
        <begin position="12"/>
        <end position="35"/>
    </location>
</feature>
<gene>
    <name evidence="3" type="ORF">DF947_00470</name>
</gene>
<protein>
    <submittedName>
        <fullName evidence="3">Two-component system sensor protein</fullName>
    </submittedName>
</protein>
<dbReference type="Proteomes" id="UP000245391">
    <property type="component" value="Unassembled WGS sequence"/>
</dbReference>
<dbReference type="GO" id="GO:0000155">
    <property type="term" value="F:phosphorelay sensor kinase activity"/>
    <property type="evidence" value="ECO:0007669"/>
    <property type="project" value="InterPro"/>
</dbReference>
<dbReference type="EMBL" id="QGNY01000001">
    <property type="protein sequence ID" value="PWS33884.1"/>
    <property type="molecule type" value="Genomic_DNA"/>
</dbReference>
<dbReference type="OrthoDB" id="9792992at2"/>
<evidence type="ECO:0000256" key="1">
    <source>
        <dbReference type="SAM" id="Phobius"/>
    </source>
</evidence>
<reference evidence="4" key="1">
    <citation type="submission" date="2018-05" db="EMBL/GenBank/DDBJ databases">
        <title>Pedobacter paludis sp. nov., isolated from wetland soil.</title>
        <authorList>
            <person name="Zhang Y."/>
        </authorList>
    </citation>
    <scope>NUCLEOTIDE SEQUENCE [LARGE SCALE GENOMIC DNA]</scope>
    <source>
        <strain evidence="4">R-8</strain>
    </source>
</reference>
<keyword evidence="1" id="KW-0812">Transmembrane</keyword>
<comment type="caution">
    <text evidence="3">The sequence shown here is derived from an EMBL/GenBank/DDBJ whole genome shotgun (WGS) entry which is preliminary data.</text>
</comment>
<feature type="domain" description="Signal transduction histidine kinase internal region" evidence="2">
    <location>
        <begin position="58"/>
        <end position="137"/>
    </location>
</feature>
<keyword evidence="1" id="KW-1133">Transmembrane helix</keyword>
<dbReference type="PANTHER" id="PTHR34220">
    <property type="entry name" value="SENSOR HISTIDINE KINASE YPDA"/>
    <property type="match status" value="1"/>
</dbReference>
<keyword evidence="4" id="KW-1185">Reference proteome</keyword>
<dbReference type="InterPro" id="IPR050640">
    <property type="entry name" value="Bact_2-comp_sensor_kinase"/>
</dbReference>
<dbReference type="PANTHER" id="PTHR34220:SF7">
    <property type="entry name" value="SENSOR HISTIDINE KINASE YPDA"/>
    <property type="match status" value="1"/>
</dbReference>
<name>A0A317F417_9SPHI</name>
<accession>A0A317F417</accession>
<keyword evidence="1" id="KW-0472">Membrane</keyword>
<dbReference type="InterPro" id="IPR010559">
    <property type="entry name" value="Sig_transdc_His_kin_internal"/>
</dbReference>
<dbReference type="AlphaFoldDB" id="A0A317F417"/>
<evidence type="ECO:0000313" key="4">
    <source>
        <dbReference type="Proteomes" id="UP000245391"/>
    </source>
</evidence>
<evidence type="ECO:0000313" key="3">
    <source>
        <dbReference type="EMBL" id="PWS33884.1"/>
    </source>
</evidence>
<evidence type="ECO:0000259" key="2">
    <source>
        <dbReference type="Pfam" id="PF06580"/>
    </source>
</evidence>
<dbReference type="GO" id="GO:0016020">
    <property type="term" value="C:membrane"/>
    <property type="evidence" value="ECO:0007669"/>
    <property type="project" value="InterPro"/>
</dbReference>
<dbReference type="Pfam" id="PF06580">
    <property type="entry name" value="His_kinase"/>
    <property type="match status" value="1"/>
</dbReference>